<evidence type="ECO:0000256" key="1">
    <source>
        <dbReference type="SAM" id="MobiDB-lite"/>
    </source>
</evidence>
<organism evidence="2 3">
    <name type="scientific">Petrolisthes cinctipes</name>
    <name type="common">Flat porcelain crab</name>
    <dbReference type="NCBI Taxonomy" id="88211"/>
    <lineage>
        <taxon>Eukaryota</taxon>
        <taxon>Metazoa</taxon>
        <taxon>Ecdysozoa</taxon>
        <taxon>Arthropoda</taxon>
        <taxon>Crustacea</taxon>
        <taxon>Multicrustacea</taxon>
        <taxon>Malacostraca</taxon>
        <taxon>Eumalacostraca</taxon>
        <taxon>Eucarida</taxon>
        <taxon>Decapoda</taxon>
        <taxon>Pleocyemata</taxon>
        <taxon>Anomura</taxon>
        <taxon>Galatheoidea</taxon>
        <taxon>Porcellanidae</taxon>
        <taxon>Petrolisthes</taxon>
    </lineage>
</organism>
<dbReference type="Proteomes" id="UP001286313">
    <property type="component" value="Unassembled WGS sequence"/>
</dbReference>
<name>A0AAE1FWJ8_PETCI</name>
<feature type="region of interest" description="Disordered" evidence="1">
    <location>
        <begin position="1"/>
        <end position="54"/>
    </location>
</feature>
<reference evidence="2" key="1">
    <citation type="submission" date="2023-10" db="EMBL/GenBank/DDBJ databases">
        <title>Genome assemblies of two species of porcelain crab, Petrolisthes cinctipes and Petrolisthes manimaculis (Anomura: Porcellanidae).</title>
        <authorList>
            <person name="Angst P."/>
        </authorList>
    </citation>
    <scope>NUCLEOTIDE SEQUENCE</scope>
    <source>
        <strain evidence="2">PB745_01</strain>
        <tissue evidence="2">Gill</tissue>
    </source>
</reference>
<evidence type="ECO:0000313" key="3">
    <source>
        <dbReference type="Proteomes" id="UP001286313"/>
    </source>
</evidence>
<dbReference type="EMBL" id="JAWQEG010001323">
    <property type="protein sequence ID" value="KAK3880457.1"/>
    <property type="molecule type" value="Genomic_DNA"/>
</dbReference>
<comment type="caution">
    <text evidence="2">The sequence shown here is derived from an EMBL/GenBank/DDBJ whole genome shotgun (WGS) entry which is preliminary data.</text>
</comment>
<feature type="compositionally biased region" description="Low complexity" evidence="1">
    <location>
        <begin position="171"/>
        <end position="181"/>
    </location>
</feature>
<feature type="region of interest" description="Disordered" evidence="1">
    <location>
        <begin position="155"/>
        <end position="181"/>
    </location>
</feature>
<feature type="region of interest" description="Disordered" evidence="1">
    <location>
        <begin position="200"/>
        <end position="222"/>
    </location>
</feature>
<dbReference type="AlphaFoldDB" id="A0AAE1FWJ8"/>
<feature type="compositionally biased region" description="Polar residues" evidence="1">
    <location>
        <begin position="40"/>
        <end position="50"/>
    </location>
</feature>
<gene>
    <name evidence="2" type="ORF">Pcinc_015059</name>
</gene>
<protein>
    <submittedName>
        <fullName evidence="2">Uncharacterized protein</fullName>
    </submittedName>
</protein>
<keyword evidence="3" id="KW-1185">Reference proteome</keyword>
<feature type="compositionally biased region" description="Basic and acidic residues" evidence="1">
    <location>
        <begin position="1"/>
        <end position="38"/>
    </location>
</feature>
<proteinExistence type="predicted"/>
<accession>A0AAE1FWJ8</accession>
<feature type="compositionally biased region" description="Polar residues" evidence="1">
    <location>
        <begin position="209"/>
        <end position="222"/>
    </location>
</feature>
<evidence type="ECO:0000313" key="2">
    <source>
        <dbReference type="EMBL" id="KAK3880457.1"/>
    </source>
</evidence>
<sequence length="364" mass="38861">MKEKGIEKKKEEEEKERTETTETTTKQDNKHEPEKLKLQEANSEQQQINSKGKGGGDTRVFKYDWLKVFPWAFVEGNHTFCRPCLLTGQKNVFTIGKPVSFRPKKDDFKKHESIGNHKEALQALANSSSLASSVGASSSPPSDISLVCLPSLPDTSTSSTTTTTPPPPPSSQTSSISPPISFLTPSSKTHNYLTPSTTLVSSSSLKAASGNTTRPRASSSSLVTPLIIPTDTPIPRAVSPSLQTSIHSSSVVSQSYIPSFAILKTPATQTLSQRHPHSTTFIVASSTGQQGPAAVGSSRVMATVAPLVASGMPRGGAPRKECVSGAGSRVNPPRTVIVLKPLLDPKRTQGSTLHKNKVFIVLVL</sequence>